<organism evidence="2 3">
    <name type="scientific">Ficus carica</name>
    <name type="common">Common fig</name>
    <dbReference type="NCBI Taxonomy" id="3494"/>
    <lineage>
        <taxon>Eukaryota</taxon>
        <taxon>Viridiplantae</taxon>
        <taxon>Streptophyta</taxon>
        <taxon>Embryophyta</taxon>
        <taxon>Tracheophyta</taxon>
        <taxon>Spermatophyta</taxon>
        <taxon>Magnoliopsida</taxon>
        <taxon>eudicotyledons</taxon>
        <taxon>Gunneridae</taxon>
        <taxon>Pentapetalae</taxon>
        <taxon>rosids</taxon>
        <taxon>fabids</taxon>
        <taxon>Rosales</taxon>
        <taxon>Moraceae</taxon>
        <taxon>Ficeae</taxon>
        <taxon>Ficus</taxon>
    </lineage>
</organism>
<feature type="signal peptide" evidence="1">
    <location>
        <begin position="1"/>
        <end position="19"/>
    </location>
</feature>
<proteinExistence type="predicted"/>
<reference evidence="2" key="1">
    <citation type="submission" date="2023-07" db="EMBL/GenBank/DDBJ databases">
        <title>draft genome sequence of fig (Ficus carica).</title>
        <authorList>
            <person name="Takahashi T."/>
            <person name="Nishimura K."/>
        </authorList>
    </citation>
    <scope>NUCLEOTIDE SEQUENCE</scope>
</reference>
<accession>A0AA88DM04</accession>
<evidence type="ECO:0000256" key="1">
    <source>
        <dbReference type="SAM" id="SignalP"/>
    </source>
</evidence>
<gene>
    <name evidence="2" type="ORF">TIFTF001_026555</name>
</gene>
<dbReference type="Proteomes" id="UP001187192">
    <property type="component" value="Unassembled WGS sequence"/>
</dbReference>
<comment type="caution">
    <text evidence="2">The sequence shown here is derived from an EMBL/GenBank/DDBJ whole genome shotgun (WGS) entry which is preliminary data.</text>
</comment>
<dbReference type="AlphaFoldDB" id="A0AA88DM04"/>
<evidence type="ECO:0000313" key="2">
    <source>
        <dbReference type="EMBL" id="GMN57434.1"/>
    </source>
</evidence>
<evidence type="ECO:0000313" key="3">
    <source>
        <dbReference type="Proteomes" id="UP001187192"/>
    </source>
</evidence>
<name>A0AA88DM04_FICCA</name>
<keyword evidence="1" id="KW-0732">Signal</keyword>
<keyword evidence="3" id="KW-1185">Reference proteome</keyword>
<sequence>MVGTQLLATSLALVAEAHASLLATSLAKANGWDSVVFETDCQLVLPVIFDVSPSLVRGKLRRFCF</sequence>
<protein>
    <recommendedName>
        <fullName evidence="4">RNase H type-1 domain-containing protein</fullName>
    </recommendedName>
</protein>
<dbReference type="EMBL" id="BTGU01000070">
    <property type="protein sequence ID" value="GMN57434.1"/>
    <property type="molecule type" value="Genomic_DNA"/>
</dbReference>
<feature type="chain" id="PRO_5041645680" description="RNase H type-1 domain-containing protein" evidence="1">
    <location>
        <begin position="20"/>
        <end position="65"/>
    </location>
</feature>
<dbReference type="Gramene" id="FCD_00018484-RA">
    <property type="protein sequence ID" value="FCD_00018484-RA:cds"/>
    <property type="gene ID" value="FCD_00018484"/>
</dbReference>
<evidence type="ECO:0008006" key="4">
    <source>
        <dbReference type="Google" id="ProtNLM"/>
    </source>
</evidence>